<dbReference type="GO" id="GO:0005794">
    <property type="term" value="C:Golgi apparatus"/>
    <property type="evidence" value="ECO:0007669"/>
    <property type="project" value="TreeGrafter"/>
</dbReference>
<keyword evidence="4" id="KW-0808">Transferase</keyword>
<evidence type="ECO:0000256" key="1">
    <source>
        <dbReference type="ARBA" id="ARBA00004606"/>
    </source>
</evidence>
<accession>A0A9P8AGF5</accession>
<keyword evidence="7" id="KW-0812">Transmembrane</keyword>
<keyword evidence="7" id="KW-1133">Transmembrane helix</keyword>
<dbReference type="RefSeq" id="XP_043047845.1">
    <property type="nucleotide sequence ID" value="XM_043192790.1"/>
</dbReference>
<evidence type="ECO:0000313" key="8">
    <source>
        <dbReference type="EMBL" id="KAG7192295.1"/>
    </source>
</evidence>
<dbReference type="InterPro" id="IPR029044">
    <property type="entry name" value="Nucleotide-diphossugar_trans"/>
</dbReference>
<evidence type="ECO:0000256" key="7">
    <source>
        <dbReference type="SAM" id="Phobius"/>
    </source>
</evidence>
<dbReference type="GO" id="GO:0006487">
    <property type="term" value="P:protein N-linked glycosylation"/>
    <property type="evidence" value="ECO:0007669"/>
    <property type="project" value="TreeGrafter"/>
</dbReference>
<dbReference type="FunFam" id="3.90.550.10:FF:000051">
    <property type="entry name" value="Alpha-1,2-mannosyltransferase (Ktr4)"/>
    <property type="match status" value="1"/>
</dbReference>
<dbReference type="GeneID" id="66115388"/>
<dbReference type="EMBL" id="JAHMUF010000019">
    <property type="protein sequence ID" value="KAG7192295.1"/>
    <property type="molecule type" value="Genomic_DNA"/>
</dbReference>
<feature type="active site" description="Nucleophile" evidence="6">
    <location>
        <position position="288"/>
    </location>
</feature>
<dbReference type="GO" id="GO:0000026">
    <property type="term" value="F:alpha-1,2-mannosyltransferase activity"/>
    <property type="evidence" value="ECO:0007669"/>
    <property type="project" value="TreeGrafter"/>
</dbReference>
<keyword evidence="3" id="KW-0328">Glycosyltransferase</keyword>
<evidence type="ECO:0000256" key="4">
    <source>
        <dbReference type="ARBA" id="ARBA00022679"/>
    </source>
</evidence>
<proteinExistence type="inferred from homology"/>
<dbReference type="InterPro" id="IPR002685">
    <property type="entry name" value="Glyco_trans_15"/>
</dbReference>
<organism evidence="8 9">
    <name type="scientific">Scheffersomyces spartinae</name>
    <dbReference type="NCBI Taxonomy" id="45513"/>
    <lineage>
        <taxon>Eukaryota</taxon>
        <taxon>Fungi</taxon>
        <taxon>Dikarya</taxon>
        <taxon>Ascomycota</taxon>
        <taxon>Saccharomycotina</taxon>
        <taxon>Pichiomycetes</taxon>
        <taxon>Debaryomycetaceae</taxon>
        <taxon>Scheffersomyces</taxon>
    </lineage>
</organism>
<evidence type="ECO:0000256" key="3">
    <source>
        <dbReference type="ARBA" id="ARBA00022676"/>
    </source>
</evidence>
<evidence type="ECO:0000313" key="9">
    <source>
        <dbReference type="Proteomes" id="UP000790833"/>
    </source>
</evidence>
<evidence type="ECO:0008006" key="10">
    <source>
        <dbReference type="Google" id="ProtNLM"/>
    </source>
</evidence>
<sequence length="411" mass="48342">MFRGPLYVLAFAIYCYLVFHYLSLSDNGGGGDDDSRIPVAKGSPKLSSNAYFDPEPLAKDRTQIGKENATLVMLVRNFELKGALLSMRLLEDRFNRHYKYPWVFLNEVPFDDEFIEKTTLMASGETFYELIPPEDWFPPKHINIPKFKLNLEELYNEGVVYGGVESYHNMCHFNSGYFYRQKRLLNYEWYFRVEPDVQYLCDFQYDPFQLLRENNKLYGFIIAIHEYERTVISLWDAVQGFMEANPKLIHPHNAINFITTYESDLNKGHTVENLNSSYNLCHFWSNFEIGNLEFFRGEAYGKYFDYLDRYGGFYYERWGDAPVHTIGVSLLMDRDQIHHFEDIGYYHLPFMTCPKSQDVLTSKRCICSANGPDNVQINVGMEMEKFSCLARWWRYGSGKLFMNDVDYTSFT</sequence>
<dbReference type="Pfam" id="PF01793">
    <property type="entry name" value="Glyco_transf_15"/>
    <property type="match status" value="1"/>
</dbReference>
<reference evidence="8" key="1">
    <citation type="submission" date="2021-03" db="EMBL/GenBank/DDBJ databases">
        <authorList>
            <person name="Palmer J.M."/>
        </authorList>
    </citation>
    <scope>NUCLEOTIDE SEQUENCE</scope>
    <source>
        <strain evidence="8">ARV_011</strain>
    </source>
</reference>
<dbReference type="PANTHER" id="PTHR31121:SF10">
    <property type="entry name" value="MANNOSYLTRANSFERASE KTR2-RELATED"/>
    <property type="match status" value="1"/>
</dbReference>
<keyword evidence="7" id="KW-0472">Membrane</keyword>
<dbReference type="PIRSF" id="PIRSF018153">
    <property type="entry name" value="Glyco_trans_15"/>
    <property type="match status" value="1"/>
</dbReference>
<dbReference type="AlphaFoldDB" id="A0A9P8AGF5"/>
<evidence type="ECO:0000256" key="6">
    <source>
        <dbReference type="PIRSR" id="PIRSR018153-1"/>
    </source>
</evidence>
<keyword evidence="5" id="KW-0735">Signal-anchor</keyword>
<comment type="subcellular location">
    <subcellularLocation>
        <location evidence="1">Membrane</location>
        <topology evidence="1">Single-pass type II membrane protein</topology>
    </subcellularLocation>
</comment>
<protein>
    <recommendedName>
        <fullName evidence="10">Mannosyltransferase</fullName>
    </recommendedName>
</protein>
<keyword evidence="9" id="KW-1185">Reference proteome</keyword>
<dbReference type="GO" id="GO:0000032">
    <property type="term" value="P:cell wall mannoprotein biosynthetic process"/>
    <property type="evidence" value="ECO:0007669"/>
    <property type="project" value="TreeGrafter"/>
</dbReference>
<evidence type="ECO:0000256" key="5">
    <source>
        <dbReference type="ARBA" id="ARBA00022968"/>
    </source>
</evidence>
<dbReference type="OrthoDB" id="439943at2759"/>
<dbReference type="SUPFAM" id="SSF53448">
    <property type="entry name" value="Nucleotide-diphospho-sugar transferases"/>
    <property type="match status" value="1"/>
</dbReference>
<comment type="caution">
    <text evidence="8">The sequence shown here is derived from an EMBL/GenBank/DDBJ whole genome shotgun (WGS) entry which is preliminary data.</text>
</comment>
<dbReference type="Gene3D" id="3.90.550.10">
    <property type="entry name" value="Spore Coat Polysaccharide Biosynthesis Protein SpsA, Chain A"/>
    <property type="match status" value="1"/>
</dbReference>
<feature type="transmembrane region" description="Helical" evidence="7">
    <location>
        <begin position="6"/>
        <end position="24"/>
    </location>
</feature>
<dbReference type="Proteomes" id="UP000790833">
    <property type="component" value="Unassembled WGS sequence"/>
</dbReference>
<dbReference type="GO" id="GO:0016020">
    <property type="term" value="C:membrane"/>
    <property type="evidence" value="ECO:0007669"/>
    <property type="project" value="UniProtKB-SubCell"/>
</dbReference>
<comment type="similarity">
    <text evidence="2">Belongs to the glycosyltransferase 15 family.</text>
</comment>
<name>A0A9P8AGF5_9ASCO</name>
<dbReference type="PANTHER" id="PTHR31121">
    <property type="entry name" value="ALPHA-1,2 MANNOSYLTRANSFERASE KTR1"/>
    <property type="match status" value="1"/>
</dbReference>
<gene>
    <name evidence="8" type="ORF">KQ657_002014</name>
</gene>
<dbReference type="GO" id="GO:0006493">
    <property type="term" value="P:protein O-linked glycosylation"/>
    <property type="evidence" value="ECO:0007669"/>
    <property type="project" value="TreeGrafter"/>
</dbReference>
<evidence type="ECO:0000256" key="2">
    <source>
        <dbReference type="ARBA" id="ARBA00007677"/>
    </source>
</evidence>